<dbReference type="RefSeq" id="WP_377743480.1">
    <property type="nucleotide sequence ID" value="NZ_JBHRXJ010000004.1"/>
</dbReference>
<reference evidence="2" key="1">
    <citation type="journal article" date="2019" name="Int. J. Syst. Evol. Microbiol.">
        <title>The Global Catalogue of Microorganisms (GCM) 10K type strain sequencing project: providing services to taxonomists for standard genome sequencing and annotation.</title>
        <authorList>
            <consortium name="The Broad Institute Genomics Platform"/>
            <consortium name="The Broad Institute Genome Sequencing Center for Infectious Disease"/>
            <person name="Wu L."/>
            <person name="Ma J."/>
        </authorList>
    </citation>
    <scope>NUCLEOTIDE SEQUENCE [LARGE SCALE GENOMIC DNA]</scope>
    <source>
        <strain evidence="2">KCTC 42899</strain>
    </source>
</reference>
<evidence type="ECO:0008006" key="3">
    <source>
        <dbReference type="Google" id="ProtNLM"/>
    </source>
</evidence>
<keyword evidence="2" id="KW-1185">Reference proteome</keyword>
<gene>
    <name evidence="1" type="ORF">ACFOMH_06895</name>
</gene>
<organism evidence="1 2">
    <name type="scientific">Paracoccus mangrovi</name>
    <dbReference type="NCBI Taxonomy" id="1715645"/>
    <lineage>
        <taxon>Bacteria</taxon>
        <taxon>Pseudomonadati</taxon>
        <taxon>Pseudomonadota</taxon>
        <taxon>Alphaproteobacteria</taxon>
        <taxon>Rhodobacterales</taxon>
        <taxon>Paracoccaceae</taxon>
        <taxon>Paracoccus</taxon>
    </lineage>
</organism>
<accession>A0ABV7R3M5</accession>
<proteinExistence type="predicted"/>
<dbReference type="Proteomes" id="UP001595721">
    <property type="component" value="Unassembled WGS sequence"/>
</dbReference>
<protein>
    <recommendedName>
        <fullName evidence="3">Secreted protein</fullName>
    </recommendedName>
</protein>
<evidence type="ECO:0000313" key="1">
    <source>
        <dbReference type="EMBL" id="MFC3527901.1"/>
    </source>
</evidence>
<dbReference type="EMBL" id="JBHRXJ010000004">
    <property type="protein sequence ID" value="MFC3527901.1"/>
    <property type="molecule type" value="Genomic_DNA"/>
</dbReference>
<name>A0ABV7R3M5_9RHOB</name>
<comment type="caution">
    <text evidence="1">The sequence shown here is derived from an EMBL/GenBank/DDBJ whole genome shotgun (WGS) entry which is preliminary data.</text>
</comment>
<sequence length="71" mass="6883">MMKRIKSVLASGLVAVAALATLGLGAMVATAALVIGLVIALAARLSARPAQDAPDIPHSAVVVEGSPAPAA</sequence>
<evidence type="ECO:0000313" key="2">
    <source>
        <dbReference type="Proteomes" id="UP001595721"/>
    </source>
</evidence>